<dbReference type="InterPro" id="IPR027417">
    <property type="entry name" value="P-loop_NTPase"/>
</dbReference>
<dbReference type="InterPro" id="IPR003593">
    <property type="entry name" value="AAA+_ATPase"/>
</dbReference>
<gene>
    <name evidence="6" type="ordered locus">Ngar_c00280</name>
</gene>
<dbReference type="PANTHER" id="PTHR42734:SF17">
    <property type="entry name" value="METAL TRANSPORT SYSTEM ATP-BINDING PROTEIN TM_0124-RELATED"/>
    <property type="match status" value="1"/>
</dbReference>
<keyword evidence="7" id="KW-1185">Reference proteome</keyword>
<name>K0IDT6_NITGG</name>
<evidence type="ECO:0000313" key="6">
    <source>
        <dbReference type="EMBL" id="AFU56978.1"/>
    </source>
</evidence>
<evidence type="ECO:0000259" key="5">
    <source>
        <dbReference type="PROSITE" id="PS50893"/>
    </source>
</evidence>
<dbReference type="InParanoid" id="K0IDT6"/>
<dbReference type="GeneID" id="13796204"/>
<dbReference type="Pfam" id="PF00005">
    <property type="entry name" value="ABC_tran"/>
    <property type="match status" value="1"/>
</dbReference>
<comment type="similarity">
    <text evidence="1">Belongs to the ABC transporter superfamily.</text>
</comment>
<sequence>MQTTTVVVEIDKLSYAYSGSLVVLDNISFSINEGVLLGMIDPNGAGKTTLFSCMLGLLGDYTGTIKIFGRDIRKDSKEALKSIGYIPQKKTIDQNFPATVEEIVSLGITTGNKISKDKIGSALDTVGLLAQKDRRVSKLSGGQQRVLIAKAIVNDPKLLILDEPATGIDLETQNKFYALLKKLNQEKKITIIWASHDLDAVNRIASSVACVNRSMFFHGKIHEFFENADLLKAYSESSMQAHMHMHDHHHDQHDHGAR</sequence>
<keyword evidence="2" id="KW-0813">Transport</keyword>
<dbReference type="FunFam" id="3.40.50.300:FF:000134">
    <property type="entry name" value="Iron-enterobactin ABC transporter ATP-binding protein"/>
    <property type="match status" value="1"/>
</dbReference>
<dbReference type="GO" id="GO:0016887">
    <property type="term" value="F:ATP hydrolysis activity"/>
    <property type="evidence" value="ECO:0007669"/>
    <property type="project" value="InterPro"/>
</dbReference>
<dbReference type="InterPro" id="IPR050153">
    <property type="entry name" value="Metal_Ion_Import_ABC"/>
</dbReference>
<evidence type="ECO:0000256" key="4">
    <source>
        <dbReference type="ARBA" id="ARBA00022840"/>
    </source>
</evidence>
<reference evidence="6 7" key="1">
    <citation type="journal article" date="2012" name="Environ. Microbiol.">
        <title>The genome of the ammonia-oxidizing Candidatus Nitrososphaera gargensis: insights into metabolic versatility and environmental adaptations.</title>
        <authorList>
            <person name="Spang A."/>
            <person name="Poehlein A."/>
            <person name="Offre P."/>
            <person name="Zumbragel S."/>
            <person name="Haider S."/>
            <person name="Rychlik N."/>
            <person name="Nowka B."/>
            <person name="Schmeisser C."/>
            <person name="Lebedeva E.V."/>
            <person name="Rattei T."/>
            <person name="Bohm C."/>
            <person name="Schmid M."/>
            <person name="Galushko A."/>
            <person name="Hatzenpichler R."/>
            <person name="Weinmaier T."/>
            <person name="Daniel R."/>
            <person name="Schleper C."/>
            <person name="Spieck E."/>
            <person name="Streit W."/>
            <person name="Wagner M."/>
        </authorList>
    </citation>
    <scope>NUCLEOTIDE SEQUENCE [LARGE SCALE GENOMIC DNA]</scope>
    <source>
        <strain evidence="7">Ga9.2</strain>
    </source>
</reference>
<dbReference type="PANTHER" id="PTHR42734">
    <property type="entry name" value="METAL TRANSPORT SYSTEM ATP-BINDING PROTEIN TM_0124-RELATED"/>
    <property type="match status" value="1"/>
</dbReference>
<dbReference type="Gene3D" id="3.40.50.300">
    <property type="entry name" value="P-loop containing nucleotide triphosphate hydrolases"/>
    <property type="match status" value="1"/>
</dbReference>
<dbReference type="AlphaFoldDB" id="K0IDT6"/>
<dbReference type="Proteomes" id="UP000008037">
    <property type="component" value="Chromosome"/>
</dbReference>
<dbReference type="BioCyc" id="CNIT1237085:G1324-28-MONOMER"/>
<protein>
    <submittedName>
        <fullName evidence="6">ABC uptake transporter, ATP-binding protein</fullName>
    </submittedName>
</protein>
<keyword evidence="3" id="KW-0547">Nucleotide-binding</keyword>
<dbReference type="SUPFAM" id="SSF52540">
    <property type="entry name" value="P-loop containing nucleoside triphosphate hydrolases"/>
    <property type="match status" value="1"/>
</dbReference>
<organism evidence="6 7">
    <name type="scientific">Nitrososphaera gargensis (strain Ga9.2)</name>
    <dbReference type="NCBI Taxonomy" id="1237085"/>
    <lineage>
        <taxon>Archaea</taxon>
        <taxon>Nitrososphaerota</taxon>
        <taxon>Nitrososphaeria</taxon>
        <taxon>Nitrososphaerales</taxon>
        <taxon>Nitrososphaeraceae</taxon>
        <taxon>Nitrososphaera</taxon>
    </lineage>
</organism>
<proteinExistence type="inferred from homology"/>
<dbReference type="SMART" id="SM00382">
    <property type="entry name" value="AAA"/>
    <property type="match status" value="1"/>
</dbReference>
<evidence type="ECO:0000256" key="3">
    <source>
        <dbReference type="ARBA" id="ARBA00022741"/>
    </source>
</evidence>
<evidence type="ECO:0000256" key="1">
    <source>
        <dbReference type="ARBA" id="ARBA00005417"/>
    </source>
</evidence>
<dbReference type="GO" id="GO:0005524">
    <property type="term" value="F:ATP binding"/>
    <property type="evidence" value="ECO:0007669"/>
    <property type="project" value="UniProtKB-KW"/>
</dbReference>
<dbReference type="KEGG" id="nga:Ngar_c00280"/>
<dbReference type="PROSITE" id="PS50893">
    <property type="entry name" value="ABC_TRANSPORTER_2"/>
    <property type="match status" value="1"/>
</dbReference>
<dbReference type="HOGENOM" id="CLU_000604_1_11_2"/>
<dbReference type="STRING" id="1237085.Ngar_c00280"/>
<dbReference type="OrthoDB" id="10909at2157"/>
<feature type="domain" description="ABC transporter" evidence="5">
    <location>
        <begin position="8"/>
        <end position="237"/>
    </location>
</feature>
<evidence type="ECO:0000313" key="7">
    <source>
        <dbReference type="Proteomes" id="UP000008037"/>
    </source>
</evidence>
<dbReference type="CDD" id="cd03235">
    <property type="entry name" value="ABC_Metallic_Cations"/>
    <property type="match status" value="1"/>
</dbReference>
<evidence type="ECO:0000256" key="2">
    <source>
        <dbReference type="ARBA" id="ARBA00022448"/>
    </source>
</evidence>
<dbReference type="InterPro" id="IPR003439">
    <property type="entry name" value="ABC_transporter-like_ATP-bd"/>
</dbReference>
<keyword evidence="4 6" id="KW-0067">ATP-binding</keyword>
<accession>K0IDT6</accession>
<dbReference type="RefSeq" id="WP_015017551.1">
    <property type="nucleotide sequence ID" value="NC_018719.1"/>
</dbReference>
<dbReference type="EMBL" id="CP002408">
    <property type="protein sequence ID" value="AFU56978.1"/>
    <property type="molecule type" value="Genomic_DNA"/>
</dbReference>